<accession>A0A8X6UGY1</accession>
<name>A0A8X6UGY1_NEPPI</name>
<protein>
    <submittedName>
        <fullName evidence="1">Uncharacterized protein</fullName>
    </submittedName>
</protein>
<evidence type="ECO:0000313" key="2">
    <source>
        <dbReference type="Proteomes" id="UP000887013"/>
    </source>
</evidence>
<evidence type="ECO:0000313" key="1">
    <source>
        <dbReference type="EMBL" id="GFU18970.1"/>
    </source>
</evidence>
<proteinExistence type="predicted"/>
<dbReference type="Proteomes" id="UP000887013">
    <property type="component" value="Unassembled WGS sequence"/>
</dbReference>
<dbReference type="AlphaFoldDB" id="A0A8X6UGY1"/>
<dbReference type="EMBL" id="BMAW01126943">
    <property type="protein sequence ID" value="GFU18970.1"/>
    <property type="molecule type" value="Genomic_DNA"/>
</dbReference>
<dbReference type="OrthoDB" id="10507834at2759"/>
<gene>
    <name evidence="1" type="ORF">NPIL_366811</name>
</gene>
<feature type="non-terminal residue" evidence="1">
    <location>
        <position position="1"/>
    </location>
</feature>
<keyword evidence="2" id="KW-1185">Reference proteome</keyword>
<organism evidence="1 2">
    <name type="scientific">Nephila pilipes</name>
    <name type="common">Giant wood spider</name>
    <name type="synonym">Nephila maculata</name>
    <dbReference type="NCBI Taxonomy" id="299642"/>
    <lineage>
        <taxon>Eukaryota</taxon>
        <taxon>Metazoa</taxon>
        <taxon>Ecdysozoa</taxon>
        <taxon>Arthropoda</taxon>
        <taxon>Chelicerata</taxon>
        <taxon>Arachnida</taxon>
        <taxon>Araneae</taxon>
        <taxon>Araneomorphae</taxon>
        <taxon>Entelegynae</taxon>
        <taxon>Araneoidea</taxon>
        <taxon>Nephilidae</taxon>
        <taxon>Nephila</taxon>
    </lineage>
</organism>
<reference evidence="1" key="1">
    <citation type="submission" date="2020-08" db="EMBL/GenBank/DDBJ databases">
        <title>Multicomponent nature underlies the extraordinary mechanical properties of spider dragline silk.</title>
        <authorList>
            <person name="Kono N."/>
            <person name="Nakamura H."/>
            <person name="Mori M."/>
            <person name="Yoshida Y."/>
            <person name="Ohtoshi R."/>
            <person name="Malay A.D."/>
            <person name="Moran D.A.P."/>
            <person name="Tomita M."/>
            <person name="Numata K."/>
            <person name="Arakawa K."/>
        </authorList>
    </citation>
    <scope>NUCLEOTIDE SEQUENCE</scope>
</reference>
<comment type="caution">
    <text evidence="1">The sequence shown here is derived from an EMBL/GenBank/DDBJ whole genome shotgun (WGS) entry which is preliminary data.</text>
</comment>
<sequence length="67" mass="7764">PYLFVLISSDCDKLRLLEDVRPEGGIGKFEDVVRPHQMEPRLVLVHGVQDRLRYQQRTTENIVIMGS</sequence>